<dbReference type="InterPro" id="IPR029063">
    <property type="entry name" value="SAM-dependent_MTases_sf"/>
</dbReference>
<keyword evidence="2 5" id="KW-0808">Transferase</keyword>
<evidence type="ECO:0000256" key="4">
    <source>
        <dbReference type="ARBA" id="ARBA00023115"/>
    </source>
</evidence>
<dbReference type="Gene3D" id="2.30.140.10">
    <property type="entry name" value="Spermidine synthase, tetramerisation domain"/>
    <property type="match status" value="1"/>
</dbReference>
<dbReference type="Proteomes" id="UP000559404">
    <property type="component" value="Unassembled WGS sequence"/>
</dbReference>
<evidence type="ECO:0000256" key="5">
    <source>
        <dbReference type="HAMAP-Rule" id="MF_00198"/>
    </source>
</evidence>
<reference evidence="10 11" key="1">
    <citation type="submission" date="2020-07" db="EMBL/GenBank/DDBJ databases">
        <authorList>
            <person name="Li M."/>
        </authorList>
    </citation>
    <scope>NUCLEOTIDE SEQUENCE [LARGE SCALE GENOMIC DNA]</scope>
    <source>
        <strain evidence="10 11">DSM 23284</strain>
    </source>
</reference>
<dbReference type="GO" id="GO:0004766">
    <property type="term" value="F:spermidine synthase activity"/>
    <property type="evidence" value="ECO:0007669"/>
    <property type="project" value="UniProtKB-UniRule"/>
</dbReference>
<dbReference type="NCBIfam" id="NF002010">
    <property type="entry name" value="PRK00811.1"/>
    <property type="match status" value="1"/>
</dbReference>
<gene>
    <name evidence="5 10" type="primary">speE</name>
    <name evidence="10" type="ORF">H1W37_05780</name>
</gene>
<accession>A0A838XR31</accession>
<dbReference type="Pfam" id="PF01564">
    <property type="entry name" value="Spermine_synth"/>
    <property type="match status" value="1"/>
</dbReference>
<keyword evidence="11" id="KW-1185">Reference proteome</keyword>
<dbReference type="CDD" id="cd02440">
    <property type="entry name" value="AdoMet_MTases"/>
    <property type="match status" value="1"/>
</dbReference>
<evidence type="ECO:0000256" key="6">
    <source>
        <dbReference type="PROSITE-ProRule" id="PRU00354"/>
    </source>
</evidence>
<dbReference type="AlphaFoldDB" id="A0A838XR31"/>
<evidence type="ECO:0000256" key="3">
    <source>
        <dbReference type="ARBA" id="ARBA00023066"/>
    </source>
</evidence>
<dbReference type="PANTHER" id="PTHR11558:SF11">
    <property type="entry name" value="SPERMIDINE SYNTHASE"/>
    <property type="match status" value="1"/>
</dbReference>
<evidence type="ECO:0000313" key="10">
    <source>
        <dbReference type="EMBL" id="MBA4611148.1"/>
    </source>
</evidence>
<dbReference type="NCBIfam" id="TIGR00417">
    <property type="entry name" value="speE"/>
    <property type="match status" value="1"/>
</dbReference>
<feature type="binding site" evidence="5">
    <location>
        <position position="165"/>
    </location>
    <ligand>
        <name>S-methyl-5'-thioadenosine</name>
        <dbReference type="ChEBI" id="CHEBI:17509"/>
    </ligand>
</feature>
<dbReference type="EC" id="2.5.1.16" evidence="5"/>
<evidence type="ECO:0000256" key="2">
    <source>
        <dbReference type="ARBA" id="ARBA00022679"/>
    </source>
</evidence>
<comment type="pathway">
    <text evidence="5">Amine and polyamine biosynthesis; spermidine biosynthesis; spermidine from putrescine: step 1/1.</text>
</comment>
<dbReference type="PROSITE" id="PS01330">
    <property type="entry name" value="PABS_1"/>
    <property type="match status" value="1"/>
</dbReference>
<dbReference type="InterPro" id="IPR030373">
    <property type="entry name" value="PABS_CS"/>
</dbReference>
<feature type="binding site" evidence="5">
    <location>
        <begin position="158"/>
        <end position="161"/>
    </location>
    <ligand>
        <name>spermidine</name>
        <dbReference type="ChEBI" id="CHEBI:57834"/>
    </ligand>
</feature>
<evidence type="ECO:0000256" key="7">
    <source>
        <dbReference type="RuleBase" id="RU003836"/>
    </source>
</evidence>
<dbReference type="SUPFAM" id="SSF53335">
    <property type="entry name" value="S-adenosyl-L-methionine-dependent methyltransferases"/>
    <property type="match status" value="1"/>
</dbReference>
<sequence length="291" mass="32227">MNGGLVFNETLYPGVEVKYTCDTVIFQDRSEHQDLVLFENPVFGKVLMLDGVTQVTSADEFIYHEMMAHVPILAHGAARKVLIIGGGDCGMAEEVLKHKGVEKLTQVEIDRSVVDFSKENFADFNAPVFDDPRFDLVIADGARFVAETDERFDIVLVDSTDPHGPGAVLFTEEFYRGVHRCLTPGGILVTQNGVPFLQREELVISVRHFSGIYKDAAAYIAAIPTYFGGHMAFGWATDNVEARKTPLDVLQQRFAEADFDTRYYTPDVHQAAFALPRFIGDAVAEGRGDKG</sequence>
<evidence type="ECO:0000256" key="8">
    <source>
        <dbReference type="RuleBase" id="RU003837"/>
    </source>
</evidence>
<feature type="binding site" evidence="5">
    <location>
        <position position="33"/>
    </location>
    <ligand>
        <name>S-methyl-5'-thioadenosine</name>
        <dbReference type="ChEBI" id="CHEBI:17509"/>
    </ligand>
</feature>
<dbReference type="EMBL" id="JACEON010000004">
    <property type="protein sequence ID" value="MBA4611148.1"/>
    <property type="molecule type" value="Genomic_DNA"/>
</dbReference>
<dbReference type="InterPro" id="IPR030374">
    <property type="entry name" value="PABS"/>
</dbReference>
<comment type="catalytic activity">
    <reaction evidence="5 8">
        <text>S-adenosyl 3-(methylsulfanyl)propylamine + putrescine = S-methyl-5'-thioadenosine + spermidine + H(+)</text>
        <dbReference type="Rhea" id="RHEA:12721"/>
        <dbReference type="ChEBI" id="CHEBI:15378"/>
        <dbReference type="ChEBI" id="CHEBI:17509"/>
        <dbReference type="ChEBI" id="CHEBI:57443"/>
        <dbReference type="ChEBI" id="CHEBI:57834"/>
        <dbReference type="ChEBI" id="CHEBI:326268"/>
        <dbReference type="EC" id="2.5.1.16"/>
    </reaction>
</comment>
<feature type="binding site" evidence="5">
    <location>
        <position position="108"/>
    </location>
    <ligand>
        <name>S-methyl-5'-thioadenosine</name>
        <dbReference type="ChEBI" id="CHEBI:17509"/>
    </ligand>
</feature>
<feature type="binding site" evidence="5">
    <location>
        <begin position="140"/>
        <end position="141"/>
    </location>
    <ligand>
        <name>S-methyl-5'-thioadenosine</name>
        <dbReference type="ChEBI" id="CHEBI:17509"/>
    </ligand>
</feature>
<evidence type="ECO:0000313" key="11">
    <source>
        <dbReference type="Proteomes" id="UP000559404"/>
    </source>
</evidence>
<comment type="function">
    <text evidence="5">Catalyzes the irreversible transfer of a propylamine group from the amino donor S-adenosylmethioninamine (decarboxy-AdoMet) to putrescine (1,4-diaminobutane) to yield spermidine.</text>
</comment>
<organism evidence="10 11">
    <name type="scientific">Stappia taiwanensis</name>
    <dbReference type="NCBI Taxonomy" id="992267"/>
    <lineage>
        <taxon>Bacteria</taxon>
        <taxon>Pseudomonadati</taxon>
        <taxon>Pseudomonadota</taxon>
        <taxon>Alphaproteobacteria</taxon>
        <taxon>Hyphomicrobiales</taxon>
        <taxon>Stappiaceae</taxon>
        <taxon>Stappia</taxon>
    </lineage>
</organism>
<keyword evidence="4 5" id="KW-0620">Polyamine biosynthesis</keyword>
<dbReference type="PANTHER" id="PTHR11558">
    <property type="entry name" value="SPERMIDINE/SPERMINE SYNTHASE"/>
    <property type="match status" value="1"/>
</dbReference>
<dbReference type="GO" id="GO:0008295">
    <property type="term" value="P:spermidine biosynthetic process"/>
    <property type="evidence" value="ECO:0007669"/>
    <property type="project" value="UniProtKB-UniRule"/>
</dbReference>
<name>A0A838XR31_9HYPH</name>
<feature type="domain" description="PABS" evidence="9">
    <location>
        <begin position="9"/>
        <end position="238"/>
    </location>
</feature>
<keyword evidence="3 5" id="KW-0745">Spermidine biosynthesis</keyword>
<dbReference type="UniPathway" id="UPA00248">
    <property type="reaction ID" value="UER00314"/>
</dbReference>
<dbReference type="InterPro" id="IPR037163">
    <property type="entry name" value="Spermidine_synt_N_sf"/>
</dbReference>
<feature type="binding site" evidence="5">
    <location>
        <position position="88"/>
    </location>
    <ligand>
        <name>spermidine</name>
        <dbReference type="ChEBI" id="CHEBI:57834"/>
    </ligand>
</feature>
<protein>
    <recommendedName>
        <fullName evidence="5">Polyamine aminopropyltransferase</fullName>
    </recommendedName>
    <alternativeName>
        <fullName evidence="5">Putrescine aminopropyltransferase</fullName>
        <shortName evidence="5">PAPT</shortName>
    </alternativeName>
    <alternativeName>
        <fullName evidence="5">Spermidine synthase</fullName>
        <shortName evidence="5">SPDS</shortName>
        <shortName evidence="5">SPDSY</shortName>
        <ecNumber evidence="5">2.5.1.16</ecNumber>
    </alternativeName>
</protein>
<comment type="subunit">
    <text evidence="5">Homodimer or homotetramer.</text>
</comment>
<proteinExistence type="inferred from homology"/>
<feature type="active site" description="Proton acceptor" evidence="5 6">
    <location>
        <position position="158"/>
    </location>
</feature>
<dbReference type="Pfam" id="PF17284">
    <property type="entry name" value="Spermine_synt_N"/>
    <property type="match status" value="1"/>
</dbReference>
<dbReference type="HAMAP" id="MF_00198">
    <property type="entry name" value="Spermidine_synth"/>
    <property type="match status" value="1"/>
</dbReference>
<comment type="similarity">
    <text evidence="1 5 7">Belongs to the spermidine/spermine synthase family.</text>
</comment>
<dbReference type="RefSeq" id="WP_181759347.1">
    <property type="nucleotide sequence ID" value="NZ_BMCR01000002.1"/>
</dbReference>
<evidence type="ECO:0000256" key="1">
    <source>
        <dbReference type="ARBA" id="ARBA00007867"/>
    </source>
</evidence>
<dbReference type="PROSITE" id="PS51006">
    <property type="entry name" value="PABS_2"/>
    <property type="match status" value="1"/>
</dbReference>
<dbReference type="Gene3D" id="3.40.50.150">
    <property type="entry name" value="Vaccinia Virus protein VP39"/>
    <property type="match status" value="1"/>
</dbReference>
<evidence type="ECO:0000259" key="9">
    <source>
        <dbReference type="PROSITE" id="PS51006"/>
    </source>
</evidence>
<dbReference type="InterPro" id="IPR001045">
    <property type="entry name" value="Spermi_synthase"/>
</dbReference>
<feature type="binding site" evidence="5">
    <location>
        <position position="64"/>
    </location>
    <ligand>
        <name>spermidine</name>
        <dbReference type="ChEBI" id="CHEBI:57834"/>
    </ligand>
</feature>
<dbReference type="InterPro" id="IPR035246">
    <property type="entry name" value="Spermidine_synt_N"/>
</dbReference>
<comment type="caution">
    <text evidence="10">The sequence shown here is derived from an EMBL/GenBank/DDBJ whole genome shotgun (WGS) entry which is preliminary data.</text>
</comment>
<dbReference type="GO" id="GO:0005829">
    <property type="term" value="C:cytosol"/>
    <property type="evidence" value="ECO:0007669"/>
    <property type="project" value="TreeGrafter"/>
</dbReference>
<reference evidence="10 11" key="2">
    <citation type="submission" date="2020-08" db="EMBL/GenBank/DDBJ databases">
        <title>Stappia taiwanensis sp. nov., isolated from a coastal thermal spring.</title>
        <authorList>
            <person name="Kampfer P."/>
        </authorList>
    </citation>
    <scope>NUCLEOTIDE SEQUENCE [LARGE SCALE GENOMIC DNA]</scope>
    <source>
        <strain evidence="10 11">DSM 23284</strain>
    </source>
</reference>